<dbReference type="Proteomes" id="UP001497444">
    <property type="component" value="Chromosome 1"/>
</dbReference>
<evidence type="ECO:0000313" key="2">
    <source>
        <dbReference type="Proteomes" id="UP001497444"/>
    </source>
</evidence>
<name>A0ABP0VM14_9BRYO</name>
<proteinExistence type="predicted"/>
<protein>
    <submittedName>
        <fullName evidence="1">Uncharacterized protein</fullName>
    </submittedName>
</protein>
<organism evidence="1 2">
    <name type="scientific">Sphagnum jensenii</name>
    <dbReference type="NCBI Taxonomy" id="128206"/>
    <lineage>
        <taxon>Eukaryota</taxon>
        <taxon>Viridiplantae</taxon>
        <taxon>Streptophyta</taxon>
        <taxon>Embryophyta</taxon>
        <taxon>Bryophyta</taxon>
        <taxon>Sphagnophytina</taxon>
        <taxon>Sphagnopsida</taxon>
        <taxon>Sphagnales</taxon>
        <taxon>Sphagnaceae</taxon>
        <taxon>Sphagnum</taxon>
    </lineage>
</organism>
<evidence type="ECO:0000313" key="1">
    <source>
        <dbReference type="EMBL" id="CAK9254545.1"/>
    </source>
</evidence>
<reference evidence="1 2" key="1">
    <citation type="submission" date="2024-02" db="EMBL/GenBank/DDBJ databases">
        <authorList>
            <consortium name="ELIXIR-Norway"/>
            <consortium name="Elixir Norway"/>
        </authorList>
    </citation>
    <scope>NUCLEOTIDE SEQUENCE [LARGE SCALE GENOMIC DNA]</scope>
</reference>
<keyword evidence="2" id="KW-1185">Reference proteome</keyword>
<dbReference type="EMBL" id="OZ020096">
    <property type="protein sequence ID" value="CAK9254545.1"/>
    <property type="molecule type" value="Genomic_DNA"/>
</dbReference>
<sequence length="75" mass="8208">MCVCDVRIEVGDFRGFVFPSRFGGRWSLLGGWKPCAGMYSVGRGWRGDEGISVGSLHGAEDAAATVEKGKRRKMR</sequence>
<gene>
    <name evidence="1" type="ORF">CSSPJE1EN1_LOCUS23</name>
</gene>
<accession>A0ABP0VM14</accession>